<dbReference type="NCBIfam" id="NF000595">
    <property type="entry name" value="PRK00015.1-3"/>
    <property type="match status" value="1"/>
</dbReference>
<organism evidence="18 19">
    <name type="scientific">Amorphus orientalis</name>
    <dbReference type="NCBI Taxonomy" id="649198"/>
    <lineage>
        <taxon>Bacteria</taxon>
        <taxon>Pseudomonadati</taxon>
        <taxon>Pseudomonadota</taxon>
        <taxon>Alphaproteobacteria</taxon>
        <taxon>Hyphomicrobiales</taxon>
        <taxon>Amorphaceae</taxon>
        <taxon>Amorphus</taxon>
    </lineage>
</organism>
<reference evidence="18" key="1">
    <citation type="submission" date="2023-07" db="EMBL/GenBank/DDBJ databases">
        <title>Genomic Encyclopedia of Type Strains, Phase IV (KMG-IV): sequencing the most valuable type-strain genomes for metagenomic binning, comparative biology and taxonomic classification.</title>
        <authorList>
            <person name="Goeker M."/>
        </authorList>
    </citation>
    <scope>NUCLEOTIDE SEQUENCE</scope>
    <source>
        <strain evidence="18">DSM 21202</strain>
    </source>
</reference>
<name>A0AAE4AVC2_9HYPH</name>
<feature type="binding site" evidence="14 15">
    <location>
        <position position="46"/>
    </location>
    <ligand>
        <name>a divalent metal cation</name>
        <dbReference type="ChEBI" id="CHEBI:60240"/>
    </ligand>
</feature>
<dbReference type="InterPro" id="IPR001352">
    <property type="entry name" value="RNase_HII/HIII"/>
</dbReference>
<dbReference type="Gene3D" id="3.30.420.10">
    <property type="entry name" value="Ribonuclease H-like superfamily/Ribonuclease H"/>
    <property type="match status" value="1"/>
</dbReference>
<dbReference type="GO" id="GO:0003723">
    <property type="term" value="F:RNA binding"/>
    <property type="evidence" value="ECO:0007669"/>
    <property type="project" value="UniProtKB-UniRule"/>
</dbReference>
<evidence type="ECO:0000256" key="5">
    <source>
        <dbReference type="ARBA" id="ARBA00007383"/>
    </source>
</evidence>
<evidence type="ECO:0000256" key="1">
    <source>
        <dbReference type="ARBA" id="ARBA00000077"/>
    </source>
</evidence>
<keyword evidence="12 14" id="KW-0378">Hydrolase</keyword>
<dbReference type="AlphaFoldDB" id="A0AAE4AVC2"/>
<comment type="cofactor">
    <cofactor evidence="2">
        <name>Mg(2+)</name>
        <dbReference type="ChEBI" id="CHEBI:18420"/>
    </cofactor>
</comment>
<protein>
    <recommendedName>
        <fullName evidence="7 14">Ribonuclease HII</fullName>
        <shortName evidence="14">RNase HII</shortName>
        <ecNumber evidence="6 14">3.1.26.4</ecNumber>
    </recommendedName>
</protein>
<dbReference type="Pfam" id="PF01351">
    <property type="entry name" value="RNase_HII"/>
    <property type="match status" value="1"/>
</dbReference>
<keyword evidence="13 14" id="KW-0464">Manganese</keyword>
<dbReference type="GO" id="GO:0005737">
    <property type="term" value="C:cytoplasm"/>
    <property type="evidence" value="ECO:0007669"/>
    <property type="project" value="UniProtKB-SubCell"/>
</dbReference>
<gene>
    <name evidence="14" type="primary">rnhB</name>
    <name evidence="18" type="ORF">J2S73_003020</name>
</gene>
<dbReference type="Proteomes" id="UP001229244">
    <property type="component" value="Unassembled WGS sequence"/>
</dbReference>
<dbReference type="InterPro" id="IPR024567">
    <property type="entry name" value="RNase_HII/HIII_dom"/>
</dbReference>
<dbReference type="EC" id="3.1.26.4" evidence="6 14"/>
<feature type="domain" description="RNase H type-2" evidence="17">
    <location>
        <begin position="39"/>
        <end position="228"/>
    </location>
</feature>
<evidence type="ECO:0000256" key="4">
    <source>
        <dbReference type="ARBA" id="ARBA00004496"/>
    </source>
</evidence>
<dbReference type="GO" id="GO:0006298">
    <property type="term" value="P:mismatch repair"/>
    <property type="evidence" value="ECO:0007669"/>
    <property type="project" value="TreeGrafter"/>
</dbReference>
<evidence type="ECO:0000256" key="14">
    <source>
        <dbReference type="HAMAP-Rule" id="MF_00052"/>
    </source>
</evidence>
<dbReference type="PANTHER" id="PTHR10954">
    <property type="entry name" value="RIBONUCLEASE H2 SUBUNIT A"/>
    <property type="match status" value="1"/>
</dbReference>
<dbReference type="InterPro" id="IPR036397">
    <property type="entry name" value="RNaseH_sf"/>
</dbReference>
<comment type="similarity">
    <text evidence="5 14 16">Belongs to the RNase HII family.</text>
</comment>
<sequence length="249" mass="26302">MAVRFAAIVRSVMPAITLPSPSLFPDPAFDRSVRRRCDGPVCGVDEAGRGPWAGPVVAAAVTLPRNTRIKGIADSKVLSAEARTELYAKIIARADVSITIASSRRIDAMNIRAACLWAMARAVAGLAERPRLALVDGRDLPPGLCCDGEAVIDGDAQSTVIAAASIVAKVTRDRLMQQLALSFPDYGFERHKGYGTKAHQAALAAHGPTIHHRRSFRPVRDLIEAAAAPASGAASIEMTAIEPAVFTGC</sequence>
<evidence type="ECO:0000256" key="12">
    <source>
        <dbReference type="ARBA" id="ARBA00022801"/>
    </source>
</evidence>
<comment type="caution">
    <text evidence="18">The sequence shown here is derived from an EMBL/GenBank/DDBJ whole genome shotgun (WGS) entry which is preliminary data.</text>
</comment>
<evidence type="ECO:0000256" key="3">
    <source>
        <dbReference type="ARBA" id="ARBA00004065"/>
    </source>
</evidence>
<keyword evidence="9 14" id="KW-0540">Nuclease</keyword>
<evidence type="ECO:0000256" key="2">
    <source>
        <dbReference type="ARBA" id="ARBA00001946"/>
    </source>
</evidence>
<evidence type="ECO:0000256" key="15">
    <source>
        <dbReference type="PROSITE-ProRule" id="PRU01319"/>
    </source>
</evidence>
<keyword evidence="11 14" id="KW-0255">Endonuclease</keyword>
<dbReference type="PROSITE" id="PS51975">
    <property type="entry name" value="RNASE_H_2"/>
    <property type="match status" value="1"/>
</dbReference>
<dbReference type="GO" id="GO:0004523">
    <property type="term" value="F:RNA-DNA hybrid ribonuclease activity"/>
    <property type="evidence" value="ECO:0007669"/>
    <property type="project" value="UniProtKB-UniRule"/>
</dbReference>
<dbReference type="InterPro" id="IPR012337">
    <property type="entry name" value="RNaseH-like_sf"/>
</dbReference>
<comment type="function">
    <text evidence="3 14 16">Endonuclease that specifically degrades the RNA of RNA-DNA hybrids.</text>
</comment>
<keyword evidence="8 14" id="KW-0963">Cytoplasm</keyword>
<keyword evidence="19" id="KW-1185">Reference proteome</keyword>
<feature type="binding site" evidence="14 15">
    <location>
        <position position="136"/>
    </location>
    <ligand>
        <name>a divalent metal cation</name>
        <dbReference type="ChEBI" id="CHEBI:60240"/>
    </ligand>
</feature>
<evidence type="ECO:0000256" key="8">
    <source>
        <dbReference type="ARBA" id="ARBA00022490"/>
    </source>
</evidence>
<proteinExistence type="inferred from homology"/>
<dbReference type="RefSeq" id="WP_306886431.1">
    <property type="nucleotide sequence ID" value="NZ_JAUSUL010000003.1"/>
</dbReference>
<evidence type="ECO:0000256" key="10">
    <source>
        <dbReference type="ARBA" id="ARBA00022723"/>
    </source>
</evidence>
<evidence type="ECO:0000256" key="7">
    <source>
        <dbReference type="ARBA" id="ARBA00019179"/>
    </source>
</evidence>
<evidence type="ECO:0000313" key="19">
    <source>
        <dbReference type="Proteomes" id="UP001229244"/>
    </source>
</evidence>
<evidence type="ECO:0000256" key="6">
    <source>
        <dbReference type="ARBA" id="ARBA00012180"/>
    </source>
</evidence>
<dbReference type="InterPro" id="IPR022898">
    <property type="entry name" value="RNase_HII"/>
</dbReference>
<dbReference type="EMBL" id="JAUSUL010000003">
    <property type="protein sequence ID" value="MDQ0316544.1"/>
    <property type="molecule type" value="Genomic_DNA"/>
</dbReference>
<accession>A0AAE4AVC2</accession>
<feature type="binding site" evidence="14 15">
    <location>
        <position position="45"/>
    </location>
    <ligand>
        <name>a divalent metal cation</name>
        <dbReference type="ChEBI" id="CHEBI:60240"/>
    </ligand>
</feature>
<comment type="catalytic activity">
    <reaction evidence="1 14 15 16">
        <text>Endonucleolytic cleavage to 5'-phosphomonoester.</text>
        <dbReference type="EC" id="3.1.26.4"/>
    </reaction>
</comment>
<evidence type="ECO:0000259" key="17">
    <source>
        <dbReference type="PROSITE" id="PS51975"/>
    </source>
</evidence>
<dbReference type="GO" id="GO:0043137">
    <property type="term" value="P:DNA replication, removal of RNA primer"/>
    <property type="evidence" value="ECO:0007669"/>
    <property type="project" value="TreeGrafter"/>
</dbReference>
<evidence type="ECO:0000256" key="16">
    <source>
        <dbReference type="RuleBase" id="RU003515"/>
    </source>
</evidence>
<evidence type="ECO:0000313" key="18">
    <source>
        <dbReference type="EMBL" id="MDQ0316544.1"/>
    </source>
</evidence>
<dbReference type="SUPFAM" id="SSF53098">
    <property type="entry name" value="Ribonuclease H-like"/>
    <property type="match status" value="1"/>
</dbReference>
<evidence type="ECO:0000256" key="13">
    <source>
        <dbReference type="ARBA" id="ARBA00023211"/>
    </source>
</evidence>
<dbReference type="CDD" id="cd07182">
    <property type="entry name" value="RNase_HII_bacteria_HII_like"/>
    <property type="match status" value="1"/>
</dbReference>
<dbReference type="PANTHER" id="PTHR10954:SF18">
    <property type="entry name" value="RIBONUCLEASE HII"/>
    <property type="match status" value="1"/>
</dbReference>
<dbReference type="GO" id="GO:0030145">
    <property type="term" value="F:manganese ion binding"/>
    <property type="evidence" value="ECO:0007669"/>
    <property type="project" value="UniProtKB-UniRule"/>
</dbReference>
<dbReference type="GO" id="GO:0032299">
    <property type="term" value="C:ribonuclease H2 complex"/>
    <property type="evidence" value="ECO:0007669"/>
    <property type="project" value="TreeGrafter"/>
</dbReference>
<comment type="subcellular location">
    <subcellularLocation>
        <location evidence="4 14">Cytoplasm</location>
    </subcellularLocation>
</comment>
<evidence type="ECO:0000256" key="9">
    <source>
        <dbReference type="ARBA" id="ARBA00022722"/>
    </source>
</evidence>
<keyword evidence="10 14" id="KW-0479">Metal-binding</keyword>
<dbReference type="HAMAP" id="MF_00052_B">
    <property type="entry name" value="RNase_HII_B"/>
    <property type="match status" value="1"/>
</dbReference>
<comment type="cofactor">
    <cofactor evidence="14 15">
        <name>Mn(2+)</name>
        <dbReference type="ChEBI" id="CHEBI:29035"/>
    </cofactor>
    <cofactor evidence="14 15">
        <name>Mg(2+)</name>
        <dbReference type="ChEBI" id="CHEBI:18420"/>
    </cofactor>
    <text evidence="14 15">Manganese or magnesium. Binds 1 divalent metal ion per monomer in the absence of substrate. May bind a second metal ion after substrate binding.</text>
</comment>
<evidence type="ECO:0000256" key="11">
    <source>
        <dbReference type="ARBA" id="ARBA00022759"/>
    </source>
</evidence>